<dbReference type="GO" id="GO:0015232">
    <property type="term" value="F:heme transmembrane transporter activity"/>
    <property type="evidence" value="ECO:0007669"/>
    <property type="project" value="InterPro"/>
</dbReference>
<comment type="subcellular location">
    <subcellularLocation>
        <location evidence="2">Membrane</location>
        <topology evidence="2">Multi-pass membrane protein</topology>
    </subcellularLocation>
</comment>
<name>A0A9D2GRI8_9BACT</name>
<evidence type="ECO:0000256" key="1">
    <source>
        <dbReference type="ARBA" id="ARBA00002442"/>
    </source>
</evidence>
<dbReference type="EMBL" id="DXAQ01000026">
    <property type="protein sequence ID" value="HIZ88662.1"/>
    <property type="molecule type" value="Genomic_DNA"/>
</dbReference>
<dbReference type="AlphaFoldDB" id="A0A9D2GRI8"/>
<dbReference type="PANTHER" id="PTHR30071:SF1">
    <property type="entry name" value="CYTOCHROME B_B6 PROTEIN-RELATED"/>
    <property type="match status" value="1"/>
</dbReference>
<reference evidence="11" key="2">
    <citation type="submission" date="2021-04" db="EMBL/GenBank/DDBJ databases">
        <authorList>
            <person name="Gilroy R."/>
        </authorList>
    </citation>
    <scope>NUCLEOTIDE SEQUENCE</scope>
    <source>
        <strain evidence="11">ChiW4-1371</strain>
    </source>
</reference>
<dbReference type="PANTHER" id="PTHR30071">
    <property type="entry name" value="HEME EXPORTER PROTEIN C"/>
    <property type="match status" value="1"/>
</dbReference>
<keyword evidence="7 9" id="KW-1133">Transmembrane helix</keyword>
<dbReference type="Pfam" id="PF01578">
    <property type="entry name" value="Cytochrom_C_asm"/>
    <property type="match status" value="1"/>
</dbReference>
<sequence>MKGLAKLDKIFSILLFIAVPVGLYFAFFYAPVEKVMGMVQKIFYFHVSSAWIGFFAFFITFITSILYLITKKYTFDDIAAASAEIGLAFCTIVIVTGPLWAKPTWGKFWTWDPRLTSTLILWFIYIGYVMLRQFMDESDRRAKFSSAIGIIGFINVPIVFLSIQWWNNTIHPNVVQKGGGGLHPDMLTAMLACLGVFTIIYLSLLIRRLRIINLERRIKLLETE</sequence>
<feature type="transmembrane region" description="Helical" evidence="9">
    <location>
        <begin position="42"/>
        <end position="69"/>
    </location>
</feature>
<dbReference type="InterPro" id="IPR003557">
    <property type="entry name" value="Cyt_c_biogenesis_CcmC"/>
</dbReference>
<evidence type="ECO:0000256" key="2">
    <source>
        <dbReference type="ARBA" id="ARBA00004141"/>
    </source>
</evidence>
<evidence type="ECO:0000256" key="6">
    <source>
        <dbReference type="ARBA" id="ARBA00022748"/>
    </source>
</evidence>
<feature type="transmembrane region" description="Helical" evidence="9">
    <location>
        <begin position="186"/>
        <end position="206"/>
    </location>
</feature>
<feature type="transmembrane region" description="Helical" evidence="9">
    <location>
        <begin position="113"/>
        <end position="131"/>
    </location>
</feature>
<evidence type="ECO:0000256" key="9">
    <source>
        <dbReference type="SAM" id="Phobius"/>
    </source>
</evidence>
<proteinExistence type="inferred from homology"/>
<dbReference type="GO" id="GO:0005886">
    <property type="term" value="C:plasma membrane"/>
    <property type="evidence" value="ECO:0007669"/>
    <property type="project" value="TreeGrafter"/>
</dbReference>
<evidence type="ECO:0000313" key="12">
    <source>
        <dbReference type="Proteomes" id="UP000824176"/>
    </source>
</evidence>
<comment type="function">
    <text evidence="1">Required for the export of heme to the periplasm for the biogenesis of c-type cytochromes.</text>
</comment>
<dbReference type="Proteomes" id="UP000824176">
    <property type="component" value="Unassembled WGS sequence"/>
</dbReference>
<evidence type="ECO:0000256" key="7">
    <source>
        <dbReference type="ARBA" id="ARBA00022989"/>
    </source>
</evidence>
<evidence type="ECO:0000256" key="8">
    <source>
        <dbReference type="ARBA" id="ARBA00023136"/>
    </source>
</evidence>
<protein>
    <recommendedName>
        <fullName evidence="4">Heme exporter protein C</fullName>
    </recommendedName>
</protein>
<evidence type="ECO:0000313" key="11">
    <source>
        <dbReference type="EMBL" id="HIZ88662.1"/>
    </source>
</evidence>
<evidence type="ECO:0000256" key="4">
    <source>
        <dbReference type="ARBA" id="ARBA00016463"/>
    </source>
</evidence>
<dbReference type="GO" id="GO:0017004">
    <property type="term" value="P:cytochrome complex assembly"/>
    <property type="evidence" value="ECO:0007669"/>
    <property type="project" value="UniProtKB-KW"/>
</dbReference>
<evidence type="ECO:0000256" key="3">
    <source>
        <dbReference type="ARBA" id="ARBA00005840"/>
    </source>
</evidence>
<gene>
    <name evidence="11" type="primary">ccsA</name>
    <name evidence="11" type="ORF">H9804_01855</name>
</gene>
<dbReference type="InterPro" id="IPR045062">
    <property type="entry name" value="Cyt_c_biogenesis_CcsA/CcmC"/>
</dbReference>
<feature type="transmembrane region" description="Helical" evidence="9">
    <location>
        <begin position="12"/>
        <end position="30"/>
    </location>
</feature>
<dbReference type="PRINTS" id="PR01386">
    <property type="entry name" value="CCMCBIOGNSIS"/>
</dbReference>
<feature type="transmembrane region" description="Helical" evidence="9">
    <location>
        <begin position="81"/>
        <end position="101"/>
    </location>
</feature>
<comment type="caution">
    <text evidence="11">The sequence shown here is derived from an EMBL/GenBank/DDBJ whole genome shotgun (WGS) entry which is preliminary data.</text>
</comment>
<evidence type="ECO:0000256" key="5">
    <source>
        <dbReference type="ARBA" id="ARBA00022692"/>
    </source>
</evidence>
<keyword evidence="6" id="KW-0201">Cytochrome c-type biogenesis</keyword>
<keyword evidence="8 9" id="KW-0472">Membrane</keyword>
<organism evidence="11 12">
    <name type="scientific">Candidatus Mucispirillum faecigallinarum</name>
    <dbReference type="NCBI Taxonomy" id="2838699"/>
    <lineage>
        <taxon>Bacteria</taxon>
        <taxon>Pseudomonadati</taxon>
        <taxon>Deferribacterota</taxon>
        <taxon>Deferribacteres</taxon>
        <taxon>Deferribacterales</taxon>
        <taxon>Mucispirillaceae</taxon>
        <taxon>Mucispirillum</taxon>
    </lineage>
</organism>
<reference evidence="11" key="1">
    <citation type="journal article" date="2021" name="PeerJ">
        <title>Extensive microbial diversity within the chicken gut microbiome revealed by metagenomics and culture.</title>
        <authorList>
            <person name="Gilroy R."/>
            <person name="Ravi A."/>
            <person name="Getino M."/>
            <person name="Pursley I."/>
            <person name="Horton D.L."/>
            <person name="Alikhan N.F."/>
            <person name="Baker D."/>
            <person name="Gharbi K."/>
            <person name="Hall N."/>
            <person name="Watson M."/>
            <person name="Adriaenssens E.M."/>
            <person name="Foster-Nyarko E."/>
            <person name="Jarju S."/>
            <person name="Secka A."/>
            <person name="Antonio M."/>
            <person name="Oren A."/>
            <person name="Chaudhuri R.R."/>
            <person name="La Ragione R."/>
            <person name="Hildebrand F."/>
            <person name="Pallen M.J."/>
        </authorList>
    </citation>
    <scope>NUCLEOTIDE SEQUENCE</scope>
    <source>
        <strain evidence="11">ChiW4-1371</strain>
    </source>
</reference>
<accession>A0A9D2GRI8</accession>
<evidence type="ECO:0000259" key="10">
    <source>
        <dbReference type="Pfam" id="PF01578"/>
    </source>
</evidence>
<dbReference type="InterPro" id="IPR002541">
    <property type="entry name" value="Cyt_c_assembly"/>
</dbReference>
<feature type="domain" description="Cytochrome c assembly protein" evidence="10">
    <location>
        <begin position="10"/>
        <end position="171"/>
    </location>
</feature>
<feature type="transmembrane region" description="Helical" evidence="9">
    <location>
        <begin position="143"/>
        <end position="166"/>
    </location>
</feature>
<keyword evidence="5 9" id="KW-0812">Transmembrane</keyword>
<dbReference type="GO" id="GO:0020037">
    <property type="term" value="F:heme binding"/>
    <property type="evidence" value="ECO:0007669"/>
    <property type="project" value="InterPro"/>
</dbReference>
<comment type="similarity">
    <text evidence="3">Belongs to the CcmC/CycZ/HelC family.</text>
</comment>